<sequence length="351" mass="42699">MQWFRAFLIFDFKMSKFYLEIRRDIEFDDEWKATLEEIKLQINIQNVFEEKVFQMKSNFGSIRGKFDIFTNRLLVLISSQKIKEIFQAELLLQIYSHLFEITYYQNINITELELYQKSEIQKIINIYEQKLILLSSFTQYNINEEDNSNSKMYTCLTDENDEQQRLQPIDHYIQKPFKGFMMYDQKKRYFLMLIRKGFNNDQVWIEERVRIEKLIMNRFQQNTSIISITTQFASYLIEYDSQTKFFFILLSNYRTPDLPQFELLNILKVFISNQTDLQKQVKYEIENQCLSSVSDIIDAQERIYLKRYHPSFYKSIIFNRNTYTMQTRNLQLMDNAKNQKKKYQSELSLES</sequence>
<dbReference type="EMBL" id="CAJJDM010000021">
    <property type="protein sequence ID" value="CAD8055294.1"/>
    <property type="molecule type" value="Genomic_DNA"/>
</dbReference>
<dbReference type="Proteomes" id="UP000688137">
    <property type="component" value="Unassembled WGS sequence"/>
</dbReference>
<keyword evidence="2" id="KW-1185">Reference proteome</keyword>
<accession>A0A8S1KW90</accession>
<comment type="caution">
    <text evidence="1">The sequence shown here is derived from an EMBL/GenBank/DDBJ whole genome shotgun (WGS) entry which is preliminary data.</text>
</comment>
<evidence type="ECO:0000313" key="2">
    <source>
        <dbReference type="Proteomes" id="UP000688137"/>
    </source>
</evidence>
<dbReference type="AlphaFoldDB" id="A0A8S1KW90"/>
<gene>
    <name evidence="1" type="ORF">PPRIM_AZ9-3.1.T0230106</name>
</gene>
<reference evidence="1" key="1">
    <citation type="submission" date="2021-01" db="EMBL/GenBank/DDBJ databases">
        <authorList>
            <consortium name="Genoscope - CEA"/>
            <person name="William W."/>
        </authorList>
    </citation>
    <scope>NUCLEOTIDE SEQUENCE</scope>
</reference>
<proteinExistence type="predicted"/>
<organism evidence="1 2">
    <name type="scientific">Paramecium primaurelia</name>
    <dbReference type="NCBI Taxonomy" id="5886"/>
    <lineage>
        <taxon>Eukaryota</taxon>
        <taxon>Sar</taxon>
        <taxon>Alveolata</taxon>
        <taxon>Ciliophora</taxon>
        <taxon>Intramacronucleata</taxon>
        <taxon>Oligohymenophorea</taxon>
        <taxon>Peniculida</taxon>
        <taxon>Parameciidae</taxon>
        <taxon>Paramecium</taxon>
    </lineage>
</organism>
<evidence type="ECO:0000313" key="1">
    <source>
        <dbReference type="EMBL" id="CAD8055294.1"/>
    </source>
</evidence>
<name>A0A8S1KW90_PARPR</name>
<protein>
    <submittedName>
        <fullName evidence="1">Uncharacterized protein</fullName>
    </submittedName>
</protein>